<dbReference type="PANTHER" id="PTHR33332">
    <property type="entry name" value="REVERSE TRANSCRIPTASE DOMAIN-CONTAINING PROTEIN"/>
    <property type="match status" value="1"/>
</dbReference>
<evidence type="ECO:0000259" key="1">
    <source>
        <dbReference type="PROSITE" id="PS50878"/>
    </source>
</evidence>
<evidence type="ECO:0000313" key="2">
    <source>
        <dbReference type="EMBL" id="PKU38803.1"/>
    </source>
</evidence>
<proteinExistence type="predicted"/>
<evidence type="ECO:0000313" key="3">
    <source>
        <dbReference type="Proteomes" id="UP000233556"/>
    </source>
</evidence>
<keyword evidence="3" id="KW-1185">Reference proteome</keyword>
<reference evidence="3" key="1">
    <citation type="submission" date="2017-11" db="EMBL/GenBank/DDBJ databases">
        <authorList>
            <person name="Lima N.C."/>
            <person name="Parody-Merino A.M."/>
            <person name="Battley P.F."/>
            <person name="Fidler A.E."/>
            <person name="Prosdocimi F."/>
        </authorList>
    </citation>
    <scope>NUCLEOTIDE SEQUENCE [LARGE SCALE GENOMIC DNA]</scope>
</reference>
<keyword evidence="2" id="KW-0548">Nucleotidyltransferase</keyword>
<organism evidence="2 3">
    <name type="scientific">Limosa lapponica baueri</name>
    <dbReference type="NCBI Taxonomy" id="1758121"/>
    <lineage>
        <taxon>Eukaryota</taxon>
        <taxon>Metazoa</taxon>
        <taxon>Chordata</taxon>
        <taxon>Craniata</taxon>
        <taxon>Vertebrata</taxon>
        <taxon>Euteleostomi</taxon>
        <taxon>Archelosauria</taxon>
        <taxon>Archosauria</taxon>
        <taxon>Dinosauria</taxon>
        <taxon>Saurischia</taxon>
        <taxon>Theropoda</taxon>
        <taxon>Coelurosauria</taxon>
        <taxon>Aves</taxon>
        <taxon>Neognathae</taxon>
        <taxon>Neoaves</taxon>
        <taxon>Charadriiformes</taxon>
        <taxon>Scolopacidae</taxon>
        <taxon>Limosa</taxon>
    </lineage>
</organism>
<keyword evidence="2" id="KW-0808">Transferase</keyword>
<dbReference type="AlphaFoldDB" id="A0A2I0TYN0"/>
<dbReference type="EMBL" id="KZ506652">
    <property type="protein sequence ID" value="PKU38803.1"/>
    <property type="molecule type" value="Genomic_DNA"/>
</dbReference>
<keyword evidence="2" id="KW-0695">RNA-directed DNA polymerase</keyword>
<feature type="domain" description="Reverse transcriptase" evidence="1">
    <location>
        <begin position="1"/>
        <end position="108"/>
    </location>
</feature>
<protein>
    <submittedName>
        <fullName evidence="2">Rna-directed dna polymerase from mobile element jockey-like</fullName>
    </submittedName>
</protein>
<gene>
    <name evidence="2" type="ORF">llap_10895</name>
</gene>
<accession>A0A2I0TYN0</accession>
<dbReference type="Proteomes" id="UP000233556">
    <property type="component" value="Unassembled WGS sequence"/>
</dbReference>
<dbReference type="Pfam" id="PF00078">
    <property type="entry name" value="RVT_1"/>
    <property type="match status" value="1"/>
</dbReference>
<dbReference type="GO" id="GO:0003964">
    <property type="term" value="F:RNA-directed DNA polymerase activity"/>
    <property type="evidence" value="ECO:0007669"/>
    <property type="project" value="UniProtKB-KW"/>
</dbReference>
<dbReference type="PROSITE" id="PS50878">
    <property type="entry name" value="RT_POL"/>
    <property type="match status" value="1"/>
</dbReference>
<sequence length="108" mass="11876">MVSHTILLTTHWREMDLVGGLVQWMRNWLDGCIQRIVVNGSMSRWRSVTSGVPQGSVLGPVLFSIFINDIDSGIKYTLSKFVDDTKLSGAADAPEGWDANITLQPGQA</sequence>
<dbReference type="InterPro" id="IPR000477">
    <property type="entry name" value="RT_dom"/>
</dbReference>
<name>A0A2I0TYN0_LIMLA</name>
<dbReference type="OrthoDB" id="416454at2759"/>
<reference evidence="3" key="2">
    <citation type="submission" date="2017-12" db="EMBL/GenBank/DDBJ databases">
        <title>Genome sequence of the Bar-tailed Godwit (Limosa lapponica baueri).</title>
        <authorList>
            <person name="Lima N.C.B."/>
            <person name="Parody-Merino A.M."/>
            <person name="Battley P.F."/>
            <person name="Fidler A.E."/>
            <person name="Prosdocimi F."/>
        </authorList>
    </citation>
    <scope>NUCLEOTIDE SEQUENCE [LARGE SCALE GENOMIC DNA]</scope>
</reference>